<feature type="compositionally biased region" description="Acidic residues" evidence="1">
    <location>
        <begin position="426"/>
        <end position="440"/>
    </location>
</feature>
<dbReference type="PANTHER" id="PTHR46310:SF7">
    <property type="entry name" value="AMIDASE 1"/>
    <property type="match status" value="1"/>
</dbReference>
<proteinExistence type="predicted"/>
<dbReference type="RefSeq" id="XP_035345630.1">
    <property type="nucleotide sequence ID" value="XM_035489737.1"/>
</dbReference>
<protein>
    <recommendedName>
        <fullName evidence="2">Amidase domain-containing protein</fullName>
    </recommendedName>
</protein>
<feature type="region of interest" description="Disordered" evidence="1">
    <location>
        <begin position="387"/>
        <end position="482"/>
    </location>
</feature>
<dbReference type="Gene3D" id="3.90.1300.10">
    <property type="entry name" value="Amidase signature (AS) domain"/>
    <property type="match status" value="2"/>
</dbReference>
<feature type="compositionally biased region" description="Basic and acidic residues" evidence="1">
    <location>
        <begin position="460"/>
        <end position="474"/>
    </location>
</feature>
<reference evidence="4" key="1">
    <citation type="submission" date="2020-06" db="EMBL/GenBank/DDBJ databases">
        <title>A chromosome-scale genome assembly of Talaromyces rugulosus W13939.</title>
        <authorList>
            <person name="Wang B."/>
            <person name="Guo L."/>
            <person name="Ye K."/>
            <person name="Wang L."/>
        </authorList>
    </citation>
    <scope>NUCLEOTIDE SEQUENCE [LARGE SCALE GENOMIC DNA]</scope>
    <source>
        <strain evidence="4">W13939</strain>
    </source>
</reference>
<organism evidence="3 4">
    <name type="scientific">Talaromyces rugulosus</name>
    <name type="common">Penicillium rugulosum</name>
    <dbReference type="NCBI Taxonomy" id="121627"/>
    <lineage>
        <taxon>Eukaryota</taxon>
        <taxon>Fungi</taxon>
        <taxon>Dikarya</taxon>
        <taxon>Ascomycota</taxon>
        <taxon>Pezizomycotina</taxon>
        <taxon>Eurotiomycetes</taxon>
        <taxon>Eurotiomycetidae</taxon>
        <taxon>Eurotiales</taxon>
        <taxon>Trichocomaceae</taxon>
        <taxon>Talaromyces</taxon>
        <taxon>Talaromyces sect. Islandici</taxon>
    </lineage>
</organism>
<dbReference type="KEGG" id="trg:TRUGW13939_06586"/>
<name>A0A7H8QZE0_TALRU</name>
<accession>A0A7H8QZE0</accession>
<dbReference type="GeneID" id="55994081"/>
<dbReference type="EMBL" id="CP055900">
    <property type="protein sequence ID" value="QKX59452.1"/>
    <property type="molecule type" value="Genomic_DNA"/>
</dbReference>
<feature type="compositionally biased region" description="Basic and acidic residues" evidence="1">
    <location>
        <begin position="441"/>
        <end position="453"/>
    </location>
</feature>
<sequence>MSTTTELRRRIANKRAENPRHRFNIGEHQYLGRIEGGLSPDCTVWGTEEDESPNLLWAASFDECMFATYLYVREDQKLNLKILAQWREQFLDRDDVFHDKFLECIVLDGIEYNDNTFVDGKDPAVKDWPTHSVFYGGGRQGIDKSGPMYIHEGLVYSVSKVCLDPQVAFILAIWPCDKYQGADVVNTREIAVPPRSYSTIPYPLSTRNGLHWPLEGMRIAVQDNYYIGGTRISLGSHNEFSRFARKVETADLVPLLKEVGATVIGKTTCSPLFIISDQTKRGHCQIPLNPRGEEDSLIAGGSSGGSAAAVAAYDWLDLAICSDTTGGTRFSALHAGVFGFHPSTGAVSKKGLFTVWEGLDTPSWVGRDLKVFPYVFKTLHSLDQEAPPDYYSSEGEEDVSGAPSTFGRDNEDSPSYFETAVHSPTEEDFPPSYESEEEKEKEEKVKTEEDVRASIRAGKRRADTKDPKQFEKTPRQFGKAPGQFEKAPLEQLDKNPPQQPDNYARPNQEDQLQILYPTDFIPENDPDQIKATEKFLNDICKATGSWCRRISIQQDWRDSSPVEEKDLNKYLYSLTHHGLYFAAYASFEKYRESYGKSNNLKTALSGNAIPQCWDRSNKVGPKQHMEIETRMSVFKKWFLERYYSSSPKVVVAIHIDAVKPMSEKGDPFGPLTSGLQPTYLAAILGAPEVAIPIAQASYRFQNPKHRSRIMNVSKKVTMPIVISLMGFPKGDLSLLQWAIQALQKTGRPTRVNTGLRAF</sequence>
<dbReference type="Proteomes" id="UP000509510">
    <property type="component" value="Chromosome III"/>
</dbReference>
<gene>
    <name evidence="3" type="ORF">TRUGW13939_06586</name>
</gene>
<evidence type="ECO:0000259" key="2">
    <source>
        <dbReference type="Pfam" id="PF01425"/>
    </source>
</evidence>
<dbReference type="InterPro" id="IPR023631">
    <property type="entry name" value="Amidase_dom"/>
</dbReference>
<evidence type="ECO:0000313" key="4">
    <source>
        <dbReference type="Proteomes" id="UP000509510"/>
    </source>
</evidence>
<dbReference type="Pfam" id="PF01425">
    <property type="entry name" value="Amidase"/>
    <property type="match status" value="1"/>
</dbReference>
<evidence type="ECO:0000256" key="1">
    <source>
        <dbReference type="SAM" id="MobiDB-lite"/>
    </source>
</evidence>
<evidence type="ECO:0000313" key="3">
    <source>
        <dbReference type="EMBL" id="QKX59452.1"/>
    </source>
</evidence>
<keyword evidence="4" id="KW-1185">Reference proteome</keyword>
<dbReference type="PANTHER" id="PTHR46310">
    <property type="entry name" value="AMIDASE 1"/>
    <property type="match status" value="1"/>
</dbReference>
<dbReference type="SUPFAM" id="SSF75304">
    <property type="entry name" value="Amidase signature (AS) enzymes"/>
    <property type="match status" value="1"/>
</dbReference>
<dbReference type="OrthoDB" id="4227473at2759"/>
<dbReference type="InterPro" id="IPR036928">
    <property type="entry name" value="AS_sf"/>
</dbReference>
<feature type="domain" description="Amidase" evidence="2">
    <location>
        <begin position="211"/>
        <end position="389"/>
    </location>
</feature>
<dbReference type="AlphaFoldDB" id="A0A7H8QZE0"/>